<dbReference type="PROSITE" id="PS50207">
    <property type="entry name" value="CASPASE_P10"/>
    <property type="match status" value="1"/>
</dbReference>
<dbReference type="EMBL" id="CAJVCH010046330">
    <property type="protein sequence ID" value="CAG7717488.1"/>
    <property type="molecule type" value="Genomic_DNA"/>
</dbReference>
<dbReference type="PANTHER" id="PTHR47901:SF3">
    <property type="entry name" value="CASPASE-1"/>
    <property type="match status" value="1"/>
</dbReference>
<keyword evidence="6" id="KW-1185">Reference proteome</keyword>
<dbReference type="InterPro" id="IPR002398">
    <property type="entry name" value="Pept_C14"/>
</dbReference>
<dbReference type="GO" id="GO:0004197">
    <property type="term" value="F:cysteine-type endopeptidase activity"/>
    <property type="evidence" value="ECO:0007669"/>
    <property type="project" value="InterPro"/>
</dbReference>
<dbReference type="Proteomes" id="UP000708208">
    <property type="component" value="Unassembled WGS sequence"/>
</dbReference>
<dbReference type="SMART" id="SM00115">
    <property type="entry name" value="CASc"/>
    <property type="match status" value="1"/>
</dbReference>
<accession>A0A8J2K0B8</accession>
<evidence type="ECO:0008006" key="7">
    <source>
        <dbReference type="Google" id="ProtNLM"/>
    </source>
</evidence>
<dbReference type="InterPro" id="IPR011600">
    <property type="entry name" value="Pept_C14_caspase"/>
</dbReference>
<sequence>MFPSCLIAGSSEIIILNKTFPAEFEVQSNSDPKASTKRCNHGCLLTQWLVDSRCDILGRRFLMTITKNLTYLIDEVNLDRLYPLLIAEGIIGSEDVSRIQREFATLSRQACDFFMWYQTRGPTAFSTLIQSLKQSGHESAADILLSQENPGGGLLDPRESNISNGYANGERSEDEFHRIEHSPEISDLTEVVAAPLEIVVQPAVLYNNGNFDSETTYEMMLKPRGFALIINNIKFASEDIGKFRSGAEYDTIHLKKLFEAFDFEVTFRHNITRDDLDNVFDEFIRKFELTSVNACFVAVMSHGHEDCLLMRDGSYALIWTDIVSRLNNRNCPTLMRIPKIFLINACRGDQRDHGVSVQETYASVSTSRLSTTHTDQCDDEIHPPIEFKKDPQVRDIIVCYSSVPGFVANRAIDLGTWYVYTFCEVFMKNAHNTELKKMLDMVGREMELKCIANQEHQVPSYAVYGFNYDFYFNPGLEAQTSEEEDSVTNVV</sequence>
<dbReference type="InterPro" id="IPR015917">
    <property type="entry name" value="Pept_C14A"/>
</dbReference>
<gene>
    <name evidence="5" type="ORF">AFUS01_LOCUS6945</name>
</gene>
<dbReference type="Pfam" id="PF00619">
    <property type="entry name" value="CARD"/>
    <property type="match status" value="1"/>
</dbReference>
<evidence type="ECO:0000259" key="4">
    <source>
        <dbReference type="PROSITE" id="PS50209"/>
    </source>
</evidence>
<reference evidence="5" key="1">
    <citation type="submission" date="2021-06" db="EMBL/GenBank/DDBJ databases">
        <authorList>
            <person name="Hodson N. C."/>
            <person name="Mongue J. A."/>
            <person name="Jaron S. K."/>
        </authorList>
    </citation>
    <scope>NUCLEOTIDE SEQUENCE</scope>
</reference>
<evidence type="ECO:0000313" key="5">
    <source>
        <dbReference type="EMBL" id="CAG7717488.1"/>
    </source>
</evidence>
<evidence type="ECO:0000256" key="1">
    <source>
        <dbReference type="RuleBase" id="RU003971"/>
    </source>
</evidence>
<name>A0A8J2K0B8_9HEXA</name>
<evidence type="ECO:0000259" key="3">
    <source>
        <dbReference type="PROSITE" id="PS50208"/>
    </source>
</evidence>
<dbReference type="PANTHER" id="PTHR47901">
    <property type="entry name" value="CASPASE RECRUITMENT DOMAIN-CONTAINING PROTEIN 18"/>
    <property type="match status" value="1"/>
</dbReference>
<dbReference type="CDD" id="cd01671">
    <property type="entry name" value="CARD"/>
    <property type="match status" value="1"/>
</dbReference>
<feature type="domain" description="Caspase family p20" evidence="3">
    <location>
        <begin position="223"/>
        <end position="350"/>
    </location>
</feature>
<protein>
    <recommendedName>
        <fullName evidence="7">Caspase-8</fullName>
    </recommendedName>
</protein>
<dbReference type="GO" id="GO:0006508">
    <property type="term" value="P:proteolysis"/>
    <property type="evidence" value="ECO:0007669"/>
    <property type="project" value="InterPro"/>
</dbReference>
<dbReference type="InterPro" id="IPR002138">
    <property type="entry name" value="Pept_C14_p10"/>
</dbReference>
<dbReference type="Pfam" id="PF00656">
    <property type="entry name" value="Peptidase_C14"/>
    <property type="match status" value="1"/>
</dbReference>
<dbReference type="GO" id="GO:0072559">
    <property type="term" value="C:NLRP3 inflammasome complex"/>
    <property type="evidence" value="ECO:0007669"/>
    <property type="project" value="TreeGrafter"/>
</dbReference>
<dbReference type="InterPro" id="IPR001315">
    <property type="entry name" value="CARD"/>
</dbReference>
<feature type="domain" description="Caspase family p10" evidence="2">
    <location>
        <begin position="386"/>
        <end position="474"/>
    </location>
</feature>
<dbReference type="GO" id="GO:0097169">
    <property type="term" value="C:AIM2 inflammasome complex"/>
    <property type="evidence" value="ECO:0007669"/>
    <property type="project" value="TreeGrafter"/>
</dbReference>
<dbReference type="AlphaFoldDB" id="A0A8J2K0B8"/>
<dbReference type="PROSITE" id="PS50208">
    <property type="entry name" value="CASPASE_P20"/>
    <property type="match status" value="1"/>
</dbReference>
<evidence type="ECO:0000313" key="6">
    <source>
        <dbReference type="Proteomes" id="UP000708208"/>
    </source>
</evidence>
<proteinExistence type="inferred from homology"/>
<organism evidence="5 6">
    <name type="scientific">Allacma fusca</name>
    <dbReference type="NCBI Taxonomy" id="39272"/>
    <lineage>
        <taxon>Eukaryota</taxon>
        <taxon>Metazoa</taxon>
        <taxon>Ecdysozoa</taxon>
        <taxon>Arthropoda</taxon>
        <taxon>Hexapoda</taxon>
        <taxon>Collembola</taxon>
        <taxon>Symphypleona</taxon>
        <taxon>Sminthuridae</taxon>
        <taxon>Allacma</taxon>
    </lineage>
</organism>
<dbReference type="GO" id="GO:0072557">
    <property type="term" value="C:IPAF inflammasome complex"/>
    <property type="evidence" value="ECO:0007669"/>
    <property type="project" value="TreeGrafter"/>
</dbReference>
<evidence type="ECO:0000259" key="2">
    <source>
        <dbReference type="PROSITE" id="PS50207"/>
    </source>
</evidence>
<dbReference type="OrthoDB" id="6097640at2759"/>
<feature type="domain" description="CARD" evidence="4">
    <location>
        <begin position="57"/>
        <end position="147"/>
    </location>
</feature>
<dbReference type="PIRSF" id="PIRSF038001">
    <property type="entry name" value="Caspase_ICE"/>
    <property type="match status" value="1"/>
</dbReference>
<dbReference type="GO" id="GO:0042981">
    <property type="term" value="P:regulation of apoptotic process"/>
    <property type="evidence" value="ECO:0007669"/>
    <property type="project" value="InterPro"/>
</dbReference>
<comment type="caution">
    <text evidence="5">The sequence shown here is derived from an EMBL/GenBank/DDBJ whole genome shotgun (WGS) entry which is preliminary data.</text>
</comment>
<comment type="similarity">
    <text evidence="1">Belongs to the peptidase C14A family.</text>
</comment>
<dbReference type="PROSITE" id="PS50209">
    <property type="entry name" value="CARD"/>
    <property type="match status" value="1"/>
</dbReference>
<dbReference type="InterPro" id="IPR001309">
    <property type="entry name" value="Pept_C14_p20"/>
</dbReference>